<accession>A0A426X2F6</accession>
<reference evidence="2 3" key="1">
    <citation type="journal article" date="2014" name="Agronomy (Basel)">
        <title>A Draft Genome Sequence for Ensete ventricosum, the Drought-Tolerant Tree Against Hunger.</title>
        <authorList>
            <person name="Harrison J."/>
            <person name="Moore K.A."/>
            <person name="Paszkiewicz K."/>
            <person name="Jones T."/>
            <person name="Grant M."/>
            <person name="Ambacheew D."/>
            <person name="Muzemil S."/>
            <person name="Studholme D.J."/>
        </authorList>
    </citation>
    <scope>NUCLEOTIDE SEQUENCE [LARGE SCALE GENOMIC DNA]</scope>
</reference>
<name>A0A426X2F6_ENSVE</name>
<dbReference type="EMBL" id="AMZH03028592">
    <property type="protein sequence ID" value="RRT33631.1"/>
    <property type="molecule type" value="Genomic_DNA"/>
</dbReference>
<organism evidence="2 3">
    <name type="scientific">Ensete ventricosum</name>
    <name type="common">Abyssinian banana</name>
    <name type="synonym">Musa ensete</name>
    <dbReference type="NCBI Taxonomy" id="4639"/>
    <lineage>
        <taxon>Eukaryota</taxon>
        <taxon>Viridiplantae</taxon>
        <taxon>Streptophyta</taxon>
        <taxon>Embryophyta</taxon>
        <taxon>Tracheophyta</taxon>
        <taxon>Spermatophyta</taxon>
        <taxon>Magnoliopsida</taxon>
        <taxon>Liliopsida</taxon>
        <taxon>Zingiberales</taxon>
        <taxon>Musaceae</taxon>
        <taxon>Ensete</taxon>
    </lineage>
</organism>
<sequence length="169" mass="19197">MSRDEWSCGAQASAVDPCTIVHLRRELRSSLNSAECIGERSRVVADHYRSGCRRRKGSVGRDGVRRIEAADSRRSGPPASLNASFNSTRPCKKLPSVSCGLRFFSRNRICFPLSIIERVALWDVWQCNLAMKWSYSRPDTGKVDTPHLQTHASLQGRQAWWRVRRRGKP</sequence>
<comment type="caution">
    <text evidence="2">The sequence shown here is derived from an EMBL/GenBank/DDBJ whole genome shotgun (WGS) entry which is preliminary data.</text>
</comment>
<feature type="region of interest" description="Disordered" evidence="1">
    <location>
        <begin position="56"/>
        <end position="82"/>
    </location>
</feature>
<dbReference type="Proteomes" id="UP000287651">
    <property type="component" value="Unassembled WGS sequence"/>
</dbReference>
<protein>
    <submittedName>
        <fullName evidence="2">Uncharacterized protein</fullName>
    </submittedName>
</protein>
<feature type="compositionally biased region" description="Basic and acidic residues" evidence="1">
    <location>
        <begin position="62"/>
        <end position="74"/>
    </location>
</feature>
<dbReference type="AlphaFoldDB" id="A0A426X2F6"/>
<gene>
    <name evidence="2" type="ORF">B296_00057622</name>
</gene>
<evidence type="ECO:0000313" key="3">
    <source>
        <dbReference type="Proteomes" id="UP000287651"/>
    </source>
</evidence>
<evidence type="ECO:0000313" key="2">
    <source>
        <dbReference type="EMBL" id="RRT33631.1"/>
    </source>
</evidence>
<proteinExistence type="predicted"/>
<evidence type="ECO:0000256" key="1">
    <source>
        <dbReference type="SAM" id="MobiDB-lite"/>
    </source>
</evidence>